<dbReference type="AlphaFoldDB" id="A0A1J4JVC0"/>
<proteinExistence type="predicted"/>
<sequence>MSISESTPKPIKVSFIGDTNTGKTSIIFRYLNESFDDEISATFGADAYHITVKDTPIVIFDTVGQERYKSVTKSFLRNCDVVVLVYDVTSQDSFDSLKYWIEVVSEETNYDEKEIIIVGNKIDLYDSVEVEYETSLMFCQTNKIENFIETSAENGQNIDELFEMVADLANNLTSFECKNVRLQDTKNESHCC</sequence>
<dbReference type="VEuPathDB" id="TrichDB:TRFO_32046"/>
<dbReference type="Gene3D" id="3.40.50.300">
    <property type="entry name" value="P-loop containing nucleotide triphosphate hydrolases"/>
    <property type="match status" value="1"/>
</dbReference>
<keyword evidence="1" id="KW-0547">Nucleotide-binding</keyword>
<name>A0A1J4JVC0_9EUKA</name>
<dbReference type="FunFam" id="3.40.50.300:FF:001329">
    <property type="entry name" value="Small GTP-binding protein, putative"/>
    <property type="match status" value="1"/>
</dbReference>
<accession>A0A1J4JVC0</accession>
<dbReference type="SUPFAM" id="SSF52540">
    <property type="entry name" value="P-loop containing nucleoside triphosphate hydrolases"/>
    <property type="match status" value="1"/>
</dbReference>
<evidence type="ECO:0000313" key="4">
    <source>
        <dbReference type="Proteomes" id="UP000179807"/>
    </source>
</evidence>
<dbReference type="SMART" id="SM00174">
    <property type="entry name" value="RHO"/>
    <property type="match status" value="1"/>
</dbReference>
<dbReference type="SMART" id="SM00173">
    <property type="entry name" value="RAS"/>
    <property type="match status" value="1"/>
</dbReference>
<dbReference type="PRINTS" id="PR00449">
    <property type="entry name" value="RASTRNSFRMNG"/>
</dbReference>
<dbReference type="InterPro" id="IPR050227">
    <property type="entry name" value="Rab"/>
</dbReference>
<dbReference type="PANTHER" id="PTHR47977">
    <property type="entry name" value="RAS-RELATED PROTEIN RAB"/>
    <property type="match status" value="1"/>
</dbReference>
<protein>
    <submittedName>
        <fullName evidence="3">GTP-binding protein ryh1</fullName>
    </submittedName>
</protein>
<dbReference type="GO" id="GO:0005525">
    <property type="term" value="F:GTP binding"/>
    <property type="evidence" value="ECO:0007669"/>
    <property type="project" value="UniProtKB-KW"/>
</dbReference>
<reference evidence="3" key="1">
    <citation type="submission" date="2016-10" db="EMBL/GenBank/DDBJ databases">
        <authorList>
            <person name="Benchimol M."/>
            <person name="Almeida L.G."/>
            <person name="Vasconcelos A.T."/>
            <person name="Perreira-Neves A."/>
            <person name="Rosa I.A."/>
            <person name="Tasca T."/>
            <person name="Bogo M.R."/>
            <person name="de Souza W."/>
        </authorList>
    </citation>
    <scope>NUCLEOTIDE SEQUENCE [LARGE SCALE GENOMIC DNA]</scope>
    <source>
        <strain evidence="3">K</strain>
    </source>
</reference>
<dbReference type="InterPro" id="IPR027417">
    <property type="entry name" value="P-loop_NTPase"/>
</dbReference>
<dbReference type="InterPro" id="IPR001806">
    <property type="entry name" value="Small_GTPase"/>
</dbReference>
<dbReference type="Pfam" id="PF00071">
    <property type="entry name" value="Ras"/>
    <property type="match status" value="1"/>
</dbReference>
<dbReference type="PROSITE" id="PS51419">
    <property type="entry name" value="RAB"/>
    <property type="match status" value="1"/>
</dbReference>
<dbReference type="PROSITE" id="PS51421">
    <property type="entry name" value="RAS"/>
    <property type="match status" value="1"/>
</dbReference>
<gene>
    <name evidence="3" type="primary">ryh1</name>
    <name evidence="3" type="ORF">TRFO_32046</name>
</gene>
<dbReference type="Proteomes" id="UP000179807">
    <property type="component" value="Unassembled WGS sequence"/>
</dbReference>
<keyword evidence="4" id="KW-1185">Reference proteome</keyword>
<dbReference type="OrthoDB" id="9989112at2759"/>
<dbReference type="NCBIfam" id="TIGR00231">
    <property type="entry name" value="small_GTP"/>
    <property type="match status" value="1"/>
</dbReference>
<evidence type="ECO:0000256" key="2">
    <source>
        <dbReference type="ARBA" id="ARBA00023134"/>
    </source>
</evidence>
<dbReference type="RefSeq" id="XP_068354349.1">
    <property type="nucleotide sequence ID" value="XM_068508283.1"/>
</dbReference>
<evidence type="ECO:0000313" key="3">
    <source>
        <dbReference type="EMBL" id="OHT01213.1"/>
    </source>
</evidence>
<evidence type="ECO:0000256" key="1">
    <source>
        <dbReference type="ARBA" id="ARBA00022741"/>
    </source>
</evidence>
<dbReference type="GO" id="GO:0003924">
    <property type="term" value="F:GTPase activity"/>
    <property type="evidence" value="ECO:0007669"/>
    <property type="project" value="InterPro"/>
</dbReference>
<dbReference type="EMBL" id="MLAK01000923">
    <property type="protein sequence ID" value="OHT01213.1"/>
    <property type="molecule type" value="Genomic_DNA"/>
</dbReference>
<dbReference type="CDD" id="cd00154">
    <property type="entry name" value="Rab"/>
    <property type="match status" value="1"/>
</dbReference>
<keyword evidence="2" id="KW-0342">GTP-binding</keyword>
<dbReference type="SMART" id="SM00175">
    <property type="entry name" value="RAB"/>
    <property type="match status" value="1"/>
</dbReference>
<comment type="caution">
    <text evidence="3">The sequence shown here is derived from an EMBL/GenBank/DDBJ whole genome shotgun (WGS) entry which is preliminary data.</text>
</comment>
<dbReference type="GeneID" id="94842987"/>
<organism evidence="3 4">
    <name type="scientific">Tritrichomonas foetus</name>
    <dbReference type="NCBI Taxonomy" id="1144522"/>
    <lineage>
        <taxon>Eukaryota</taxon>
        <taxon>Metamonada</taxon>
        <taxon>Parabasalia</taxon>
        <taxon>Tritrichomonadida</taxon>
        <taxon>Tritrichomonadidae</taxon>
        <taxon>Tritrichomonas</taxon>
    </lineage>
</organism>
<dbReference type="InterPro" id="IPR005225">
    <property type="entry name" value="Small_GTP-bd"/>
</dbReference>